<accession>A0A0G1BL13</accession>
<dbReference type="EMBL" id="LCDF01000021">
    <property type="protein sequence ID" value="KKS46986.1"/>
    <property type="molecule type" value="Genomic_DNA"/>
</dbReference>
<dbReference type="Proteomes" id="UP000034036">
    <property type="component" value="Unassembled WGS sequence"/>
</dbReference>
<comment type="caution">
    <text evidence="1">The sequence shown here is derived from an EMBL/GenBank/DDBJ whole genome shotgun (WGS) entry which is preliminary data.</text>
</comment>
<evidence type="ECO:0000313" key="2">
    <source>
        <dbReference type="Proteomes" id="UP000034036"/>
    </source>
</evidence>
<protein>
    <recommendedName>
        <fullName evidence="3">DUF1059 domain-containing protein</fullName>
    </recommendedName>
</protein>
<gene>
    <name evidence="1" type="ORF">UV11_C0021G0017</name>
</gene>
<name>A0A0G1BL13_9BACT</name>
<proteinExistence type="predicted"/>
<sequence>MANRKSADCREFPSEKNCSLYISGTEQEVMDASIEHAVSSHGHKDTPEFREEIKKFLKDAND</sequence>
<reference evidence="1 2" key="1">
    <citation type="journal article" date="2015" name="Nature">
        <title>rRNA introns, odd ribosomes, and small enigmatic genomes across a large radiation of phyla.</title>
        <authorList>
            <person name="Brown C.T."/>
            <person name="Hug L.A."/>
            <person name="Thomas B.C."/>
            <person name="Sharon I."/>
            <person name="Castelle C.J."/>
            <person name="Singh A."/>
            <person name="Wilkins M.J."/>
            <person name="Williams K.H."/>
            <person name="Banfield J.F."/>
        </authorList>
    </citation>
    <scope>NUCLEOTIDE SEQUENCE [LARGE SCALE GENOMIC DNA]</scope>
</reference>
<dbReference type="Pfam" id="PF06348">
    <property type="entry name" value="DUF1059"/>
    <property type="match status" value="1"/>
</dbReference>
<dbReference type="InterPro" id="IPR009409">
    <property type="entry name" value="DUF1059"/>
</dbReference>
<organism evidence="1 2">
    <name type="scientific">Candidatus Giovannonibacteria bacterium GW2011_GWF2_42_19</name>
    <dbReference type="NCBI Taxonomy" id="1618659"/>
    <lineage>
        <taxon>Bacteria</taxon>
        <taxon>Candidatus Giovannoniibacteriota</taxon>
    </lineage>
</organism>
<evidence type="ECO:0008006" key="3">
    <source>
        <dbReference type="Google" id="ProtNLM"/>
    </source>
</evidence>
<dbReference type="STRING" id="1618659.UV11_C0021G0017"/>
<evidence type="ECO:0000313" key="1">
    <source>
        <dbReference type="EMBL" id="KKS46986.1"/>
    </source>
</evidence>
<dbReference type="AlphaFoldDB" id="A0A0G1BL13"/>